<keyword evidence="3" id="KW-0479">Metal-binding</keyword>
<keyword evidence="13" id="KW-1185">Reference proteome</keyword>
<evidence type="ECO:0000313" key="12">
    <source>
        <dbReference type="EMBL" id="PON83650.1"/>
    </source>
</evidence>
<feature type="region of interest" description="Disordered" evidence="10">
    <location>
        <begin position="107"/>
        <end position="127"/>
    </location>
</feature>
<evidence type="ECO:0000256" key="9">
    <source>
        <dbReference type="SAM" id="Coils"/>
    </source>
</evidence>
<dbReference type="PROSITE" id="PS50102">
    <property type="entry name" value="RRM"/>
    <property type="match status" value="1"/>
</dbReference>
<evidence type="ECO:0000256" key="2">
    <source>
        <dbReference type="ARBA" id="ARBA00008423"/>
    </source>
</evidence>
<comment type="subcellular location">
    <subcellularLocation>
        <location evidence="1">Nucleus</location>
    </subcellularLocation>
</comment>
<dbReference type="GO" id="GO:0043488">
    <property type="term" value="P:regulation of mRNA stability"/>
    <property type="evidence" value="ECO:0007669"/>
    <property type="project" value="InterPro"/>
</dbReference>
<keyword evidence="4" id="KW-0677">Repeat</keyword>
<gene>
    <name evidence="12" type="ORF">TorRG33x02_206070</name>
</gene>
<dbReference type="PANTHER" id="PTHR14738:SF29">
    <property type="entry name" value="ZINC FINGER CCCH DOMAIN-CONTAINING PROTEIN 14"/>
    <property type="match status" value="1"/>
</dbReference>
<dbReference type="Proteomes" id="UP000237000">
    <property type="component" value="Unassembled WGS sequence"/>
</dbReference>
<dbReference type="InterPro" id="IPR012677">
    <property type="entry name" value="Nucleotide-bd_a/b_plait_sf"/>
</dbReference>
<feature type="coiled-coil region" evidence="9">
    <location>
        <begin position="391"/>
        <end position="418"/>
    </location>
</feature>
<dbReference type="GO" id="GO:0005634">
    <property type="term" value="C:nucleus"/>
    <property type="evidence" value="ECO:0007669"/>
    <property type="project" value="UniProtKB-SubCell"/>
</dbReference>
<dbReference type="EMBL" id="JXTC01000175">
    <property type="protein sequence ID" value="PON83650.1"/>
    <property type="molecule type" value="Genomic_DNA"/>
</dbReference>
<keyword evidence="9" id="KW-0175">Coiled coil</keyword>
<dbReference type="GO" id="GO:0005737">
    <property type="term" value="C:cytoplasm"/>
    <property type="evidence" value="ECO:0007669"/>
    <property type="project" value="TreeGrafter"/>
</dbReference>
<dbReference type="PANTHER" id="PTHR14738">
    <property type="entry name" value="ZINC FINGER CCCH DOMAIN-CONTAINING PROTEIN 14"/>
    <property type="match status" value="1"/>
</dbReference>
<keyword evidence="6" id="KW-0862">Zinc</keyword>
<evidence type="ECO:0000256" key="1">
    <source>
        <dbReference type="ARBA" id="ARBA00004123"/>
    </source>
</evidence>
<dbReference type="GO" id="GO:0008270">
    <property type="term" value="F:zinc ion binding"/>
    <property type="evidence" value="ECO:0007669"/>
    <property type="project" value="UniProtKB-KW"/>
</dbReference>
<dbReference type="FunCoup" id="A0A2P5EDQ0">
    <property type="interactions" value="203"/>
</dbReference>
<dbReference type="InterPro" id="IPR035979">
    <property type="entry name" value="RBD_domain_sf"/>
</dbReference>
<dbReference type="AlphaFoldDB" id="A0A2P5EDQ0"/>
<evidence type="ECO:0000256" key="3">
    <source>
        <dbReference type="ARBA" id="ARBA00022723"/>
    </source>
</evidence>
<accession>A0A2P5EDQ0</accession>
<evidence type="ECO:0000256" key="4">
    <source>
        <dbReference type="ARBA" id="ARBA00022737"/>
    </source>
</evidence>
<keyword evidence="5" id="KW-0863">Zinc-finger</keyword>
<dbReference type="SMART" id="SM00360">
    <property type="entry name" value="RRM"/>
    <property type="match status" value="1"/>
</dbReference>
<protein>
    <submittedName>
        <fullName evidence="12">Splicing factor-like protein</fullName>
    </submittedName>
</protein>
<keyword evidence="7" id="KW-0539">Nucleus</keyword>
<dbReference type="Pfam" id="PF00076">
    <property type="entry name" value="RRM_1"/>
    <property type="match status" value="1"/>
</dbReference>
<evidence type="ECO:0000256" key="8">
    <source>
        <dbReference type="PROSITE-ProRule" id="PRU00176"/>
    </source>
</evidence>
<dbReference type="InterPro" id="IPR000504">
    <property type="entry name" value="RRM_dom"/>
</dbReference>
<dbReference type="OrthoDB" id="4726at2759"/>
<reference evidence="13" key="1">
    <citation type="submission" date="2016-06" db="EMBL/GenBank/DDBJ databases">
        <title>Parallel loss of symbiosis genes in relatives of nitrogen-fixing non-legume Parasponia.</title>
        <authorList>
            <person name="Van Velzen R."/>
            <person name="Holmer R."/>
            <person name="Bu F."/>
            <person name="Rutten L."/>
            <person name="Van Zeijl A."/>
            <person name="Liu W."/>
            <person name="Santuari L."/>
            <person name="Cao Q."/>
            <person name="Sharma T."/>
            <person name="Shen D."/>
            <person name="Roswanjaya Y."/>
            <person name="Wardhani T."/>
            <person name="Kalhor M.S."/>
            <person name="Jansen J."/>
            <person name="Van den Hoogen J."/>
            <person name="Gungor B."/>
            <person name="Hartog M."/>
            <person name="Hontelez J."/>
            <person name="Verver J."/>
            <person name="Yang W.-C."/>
            <person name="Schijlen E."/>
            <person name="Repin R."/>
            <person name="Schilthuizen M."/>
            <person name="Schranz E."/>
            <person name="Heidstra R."/>
            <person name="Miyata K."/>
            <person name="Fedorova E."/>
            <person name="Kohlen W."/>
            <person name="Bisseling T."/>
            <person name="Smit S."/>
            <person name="Geurts R."/>
        </authorList>
    </citation>
    <scope>NUCLEOTIDE SEQUENCE [LARGE SCALE GENOMIC DNA]</scope>
    <source>
        <strain evidence="13">cv. RG33-2</strain>
    </source>
</reference>
<organism evidence="12 13">
    <name type="scientific">Trema orientale</name>
    <name type="common">Charcoal tree</name>
    <name type="synonym">Celtis orientalis</name>
    <dbReference type="NCBI Taxonomy" id="63057"/>
    <lineage>
        <taxon>Eukaryota</taxon>
        <taxon>Viridiplantae</taxon>
        <taxon>Streptophyta</taxon>
        <taxon>Embryophyta</taxon>
        <taxon>Tracheophyta</taxon>
        <taxon>Spermatophyta</taxon>
        <taxon>Magnoliopsida</taxon>
        <taxon>eudicotyledons</taxon>
        <taxon>Gunneridae</taxon>
        <taxon>Pentapetalae</taxon>
        <taxon>rosids</taxon>
        <taxon>fabids</taxon>
        <taxon>Rosales</taxon>
        <taxon>Cannabaceae</taxon>
        <taxon>Trema</taxon>
    </lineage>
</organism>
<feature type="domain" description="RRM" evidence="11">
    <location>
        <begin position="440"/>
        <end position="517"/>
    </location>
</feature>
<name>A0A2P5EDQ0_TREOI</name>
<evidence type="ECO:0000256" key="6">
    <source>
        <dbReference type="ARBA" id="ARBA00022833"/>
    </source>
</evidence>
<dbReference type="SUPFAM" id="SSF54928">
    <property type="entry name" value="RNA-binding domain, RBD"/>
    <property type="match status" value="1"/>
</dbReference>
<evidence type="ECO:0000256" key="10">
    <source>
        <dbReference type="SAM" id="MobiDB-lite"/>
    </source>
</evidence>
<feature type="compositionally biased region" description="Polar residues" evidence="10">
    <location>
        <begin position="342"/>
        <end position="352"/>
    </location>
</feature>
<proteinExistence type="inferred from homology"/>
<feature type="compositionally biased region" description="Polar residues" evidence="10">
    <location>
        <begin position="562"/>
        <end position="571"/>
    </location>
</feature>
<evidence type="ECO:0000313" key="13">
    <source>
        <dbReference type="Proteomes" id="UP000237000"/>
    </source>
</evidence>
<dbReference type="InterPro" id="IPR040366">
    <property type="entry name" value="Nab2/ZC3H14"/>
</dbReference>
<evidence type="ECO:0000259" key="11">
    <source>
        <dbReference type="PROSITE" id="PS50102"/>
    </source>
</evidence>
<feature type="region of interest" description="Disordered" evidence="10">
    <location>
        <begin position="558"/>
        <end position="594"/>
    </location>
</feature>
<comment type="caution">
    <text evidence="12">The sequence shown here is derived from an EMBL/GenBank/DDBJ whole genome shotgun (WGS) entry which is preliminary data.</text>
</comment>
<comment type="similarity">
    <text evidence="2">Belongs to the ZC3H14 family.</text>
</comment>
<evidence type="ECO:0000256" key="7">
    <source>
        <dbReference type="ARBA" id="ARBA00023242"/>
    </source>
</evidence>
<dbReference type="GO" id="GO:0008143">
    <property type="term" value="F:poly(A) binding"/>
    <property type="evidence" value="ECO:0007669"/>
    <property type="project" value="InterPro"/>
</dbReference>
<sequence>MKKKVTDMEIFSINPKPFNIRRKSPAASELKSSISTKLLDFIAEFTDDILAEYITVMVCNGKNQYQARDDLQAFLGERSGEFVSWLWGHLLNRPGECDVDISVRNPNEVSVTSPKSSDKDTDSRISRERCSDALAESLLPRRNEISTEVEGSEKIVGGSFTSDSSGKESTPVISANRDQGIRCMTKPKQIRDRKFGGLPNEHLYFPKKDPQSSVSGHHFSKQICVSNVLGRRITPRPAVTFSMHAEKPRVSVWDRLGKPSDDEPEESKIVHLPTLGHNKQDEELHNQHALIGSWLSCRASRIEERSRVYDNLDKSENPKDGFCGTCEPHAANNIGRKRLFRETSSGPGSDSVPSRDKRKMEPQFNAISHALQKSDLATKDSETSLNLVSTMLGMKQRLDQIEMEMSKLRSKQVEKEKDEKLCQLSNPSRLKHPVEDIESRTIVVTNVHFAATKEALSLFFAKCGAIVNVVMLTDPVTAKPKGSAYITFACKESVDRAVALSGTTFISRTVKVLRKEEAGAASAPFCTGKSSKVPLPKCKMAAVPGKLYYSSSHLQWRRENTSDQSEPSASASVKGIPSSASQGQLPRFSEEENT</sequence>
<dbReference type="Gene3D" id="3.30.70.330">
    <property type="match status" value="1"/>
</dbReference>
<evidence type="ECO:0000256" key="5">
    <source>
        <dbReference type="ARBA" id="ARBA00022771"/>
    </source>
</evidence>
<dbReference type="STRING" id="63057.A0A2P5EDQ0"/>
<dbReference type="InterPro" id="IPR002483">
    <property type="entry name" value="PWI_dom"/>
</dbReference>
<dbReference type="Pfam" id="PF01480">
    <property type="entry name" value="PWI"/>
    <property type="match status" value="1"/>
</dbReference>
<feature type="compositionally biased region" description="Basic and acidic residues" evidence="10">
    <location>
        <begin position="116"/>
        <end position="127"/>
    </location>
</feature>
<dbReference type="InParanoid" id="A0A2P5EDQ0"/>
<keyword evidence="8" id="KW-0694">RNA-binding</keyword>
<feature type="region of interest" description="Disordered" evidence="10">
    <location>
        <begin position="339"/>
        <end position="359"/>
    </location>
</feature>